<accession>A0ABU1NJ81</accession>
<evidence type="ECO:0000256" key="4">
    <source>
        <dbReference type="SAM" id="MobiDB-lite"/>
    </source>
</evidence>
<evidence type="ECO:0000313" key="5">
    <source>
        <dbReference type="EMBL" id="MDR6538512.1"/>
    </source>
</evidence>
<evidence type="ECO:0000256" key="3">
    <source>
        <dbReference type="RuleBase" id="RU000363"/>
    </source>
</evidence>
<sequence>MFDSKVAVVTGGASGVGLALTRQLLDAGAKVAVVDRDAPSLDRALDGLDRSRVLALQADVALEADVQRCADATVEKWGRIDLFHNNAAIVGPQSSLLDFRMADFDRIFAVNVRGMLLGMQAVGKVMRAQGGGSIVNTSSVSGQRSSRAEAGLGVYGASKAAVIRMTQQAALEFAPHDIRINVICPGADRHASAAQHLSRGWANRRAGGSGAETALPEPAAATGRNGAGGGEPGVLVVGAAGEFHHGWGLQRRWRPDRLTLEGLIGRR</sequence>
<comment type="caution">
    <text evidence="5">The sequence shown here is derived from an EMBL/GenBank/DDBJ whole genome shotgun (WGS) entry which is preliminary data.</text>
</comment>
<dbReference type="PRINTS" id="PR00080">
    <property type="entry name" value="SDRFAMILY"/>
</dbReference>
<comment type="similarity">
    <text evidence="1 3">Belongs to the short-chain dehydrogenases/reductases (SDR) family.</text>
</comment>
<dbReference type="PRINTS" id="PR00081">
    <property type="entry name" value="GDHRDH"/>
</dbReference>
<evidence type="ECO:0000313" key="6">
    <source>
        <dbReference type="Proteomes" id="UP001184230"/>
    </source>
</evidence>
<dbReference type="PANTHER" id="PTHR42760:SF133">
    <property type="entry name" value="3-OXOACYL-[ACYL-CARRIER-PROTEIN] REDUCTASE"/>
    <property type="match status" value="1"/>
</dbReference>
<dbReference type="SUPFAM" id="SSF51735">
    <property type="entry name" value="NAD(P)-binding Rossmann-fold domains"/>
    <property type="match status" value="1"/>
</dbReference>
<reference evidence="5 6" key="1">
    <citation type="submission" date="2023-07" db="EMBL/GenBank/DDBJ databases">
        <title>Sorghum-associated microbial communities from plants grown in Nebraska, USA.</title>
        <authorList>
            <person name="Schachtman D."/>
        </authorList>
    </citation>
    <scope>NUCLEOTIDE SEQUENCE [LARGE SCALE GENOMIC DNA]</scope>
    <source>
        <strain evidence="5 6">DS1781</strain>
    </source>
</reference>
<dbReference type="Pfam" id="PF00106">
    <property type="entry name" value="adh_short"/>
    <property type="match status" value="1"/>
</dbReference>
<organism evidence="5 6">
    <name type="scientific">Variovorax soli</name>
    <dbReference type="NCBI Taxonomy" id="376815"/>
    <lineage>
        <taxon>Bacteria</taxon>
        <taxon>Pseudomonadati</taxon>
        <taxon>Pseudomonadota</taxon>
        <taxon>Betaproteobacteria</taxon>
        <taxon>Burkholderiales</taxon>
        <taxon>Comamonadaceae</taxon>
        <taxon>Variovorax</taxon>
    </lineage>
</organism>
<name>A0ABU1NJ81_9BURK</name>
<dbReference type="CDD" id="cd05233">
    <property type="entry name" value="SDR_c"/>
    <property type="match status" value="1"/>
</dbReference>
<dbReference type="Gene3D" id="3.40.50.720">
    <property type="entry name" value="NAD(P)-binding Rossmann-like Domain"/>
    <property type="match status" value="1"/>
</dbReference>
<feature type="region of interest" description="Disordered" evidence="4">
    <location>
        <begin position="195"/>
        <end position="228"/>
    </location>
</feature>
<dbReference type="Proteomes" id="UP001184230">
    <property type="component" value="Unassembled WGS sequence"/>
</dbReference>
<gene>
    <name evidence="5" type="ORF">J2739_004305</name>
</gene>
<protein>
    <submittedName>
        <fullName evidence="5">NAD(P)-dependent dehydrogenase (Short-subunit alcohol dehydrogenase family)</fullName>
    </submittedName>
</protein>
<proteinExistence type="inferred from homology"/>
<keyword evidence="6" id="KW-1185">Reference proteome</keyword>
<dbReference type="EMBL" id="JAVDRF010000011">
    <property type="protein sequence ID" value="MDR6538512.1"/>
    <property type="molecule type" value="Genomic_DNA"/>
</dbReference>
<feature type="compositionally biased region" description="Low complexity" evidence="4">
    <location>
        <begin position="211"/>
        <end position="224"/>
    </location>
</feature>
<evidence type="ECO:0000256" key="1">
    <source>
        <dbReference type="ARBA" id="ARBA00006484"/>
    </source>
</evidence>
<dbReference type="PANTHER" id="PTHR42760">
    <property type="entry name" value="SHORT-CHAIN DEHYDROGENASES/REDUCTASES FAMILY MEMBER"/>
    <property type="match status" value="1"/>
</dbReference>
<dbReference type="InterPro" id="IPR002347">
    <property type="entry name" value="SDR_fam"/>
</dbReference>
<evidence type="ECO:0000256" key="2">
    <source>
        <dbReference type="ARBA" id="ARBA00023002"/>
    </source>
</evidence>
<keyword evidence="2" id="KW-0560">Oxidoreductase</keyword>
<dbReference type="InterPro" id="IPR036291">
    <property type="entry name" value="NAD(P)-bd_dom_sf"/>
</dbReference>